<dbReference type="SUPFAM" id="SSF46689">
    <property type="entry name" value="Homeodomain-like"/>
    <property type="match status" value="1"/>
</dbReference>
<dbReference type="EMBL" id="RBAH01000021">
    <property type="protein sequence ID" value="RKN76020.1"/>
    <property type="molecule type" value="Genomic_DNA"/>
</dbReference>
<accession>A0A3B0BT38</accession>
<dbReference type="GO" id="GO:0003700">
    <property type="term" value="F:DNA-binding transcription factor activity"/>
    <property type="evidence" value="ECO:0007669"/>
    <property type="project" value="InterPro"/>
</dbReference>
<dbReference type="Pfam" id="PF02311">
    <property type="entry name" value="AraC_binding"/>
    <property type="match status" value="1"/>
</dbReference>
<gene>
    <name evidence="5" type="ORF">D7M11_24790</name>
</gene>
<keyword evidence="2" id="KW-0238">DNA-binding</keyword>
<dbReference type="InterPro" id="IPR018062">
    <property type="entry name" value="HTH_AraC-typ_CS"/>
</dbReference>
<evidence type="ECO:0000259" key="4">
    <source>
        <dbReference type="PROSITE" id="PS01124"/>
    </source>
</evidence>
<reference evidence="5 6" key="1">
    <citation type="journal article" date="2007" name="Int. J. Syst. Evol. Microbiol.">
        <title>Paenibacillus ginsengarvi sp. nov., isolated from soil from ginseng cultivation.</title>
        <authorList>
            <person name="Yoon M.H."/>
            <person name="Ten L.N."/>
            <person name="Im W.T."/>
        </authorList>
    </citation>
    <scope>NUCLEOTIDE SEQUENCE [LARGE SCALE GENOMIC DNA]</scope>
    <source>
        <strain evidence="5 6">KCTC 13059</strain>
    </source>
</reference>
<name>A0A3B0BT38_9BACL</name>
<dbReference type="PROSITE" id="PS01124">
    <property type="entry name" value="HTH_ARAC_FAMILY_2"/>
    <property type="match status" value="1"/>
</dbReference>
<evidence type="ECO:0000256" key="2">
    <source>
        <dbReference type="ARBA" id="ARBA00023125"/>
    </source>
</evidence>
<dbReference type="GO" id="GO:0043565">
    <property type="term" value="F:sequence-specific DNA binding"/>
    <property type="evidence" value="ECO:0007669"/>
    <property type="project" value="InterPro"/>
</dbReference>
<evidence type="ECO:0000256" key="3">
    <source>
        <dbReference type="ARBA" id="ARBA00023163"/>
    </source>
</evidence>
<dbReference type="PROSITE" id="PS00041">
    <property type="entry name" value="HTH_ARAC_FAMILY_1"/>
    <property type="match status" value="1"/>
</dbReference>
<organism evidence="5 6">
    <name type="scientific">Paenibacillus ginsengarvi</name>
    <dbReference type="NCBI Taxonomy" id="400777"/>
    <lineage>
        <taxon>Bacteria</taxon>
        <taxon>Bacillati</taxon>
        <taxon>Bacillota</taxon>
        <taxon>Bacilli</taxon>
        <taxon>Bacillales</taxon>
        <taxon>Paenibacillaceae</taxon>
        <taxon>Paenibacillus</taxon>
    </lineage>
</organism>
<keyword evidence="3" id="KW-0804">Transcription</keyword>
<dbReference type="SMART" id="SM00342">
    <property type="entry name" value="HTH_ARAC"/>
    <property type="match status" value="1"/>
</dbReference>
<dbReference type="InterPro" id="IPR009057">
    <property type="entry name" value="Homeodomain-like_sf"/>
</dbReference>
<protein>
    <submittedName>
        <fullName evidence="5">AraC family transcriptional regulator</fullName>
    </submittedName>
</protein>
<dbReference type="InterPro" id="IPR003313">
    <property type="entry name" value="AraC-bd"/>
</dbReference>
<dbReference type="InterPro" id="IPR018060">
    <property type="entry name" value="HTH_AraC"/>
</dbReference>
<dbReference type="PRINTS" id="PR00032">
    <property type="entry name" value="HTHARAC"/>
</dbReference>
<dbReference type="SUPFAM" id="SSF51182">
    <property type="entry name" value="RmlC-like cupins"/>
    <property type="match status" value="1"/>
</dbReference>
<evidence type="ECO:0000313" key="6">
    <source>
        <dbReference type="Proteomes" id="UP000282311"/>
    </source>
</evidence>
<dbReference type="Pfam" id="PF12833">
    <property type="entry name" value="HTH_18"/>
    <property type="match status" value="1"/>
</dbReference>
<dbReference type="AlphaFoldDB" id="A0A3B0BT38"/>
<keyword evidence="1" id="KW-0805">Transcription regulation</keyword>
<dbReference type="PANTHER" id="PTHR43280:SF31">
    <property type="entry name" value="TRANSCRIPTIONAL REGULATORY PROTEIN"/>
    <property type="match status" value="1"/>
</dbReference>
<comment type="caution">
    <text evidence="5">The sequence shown here is derived from an EMBL/GenBank/DDBJ whole genome shotgun (WGS) entry which is preliminary data.</text>
</comment>
<proteinExistence type="predicted"/>
<dbReference type="Gene3D" id="1.10.10.60">
    <property type="entry name" value="Homeodomain-like"/>
    <property type="match status" value="1"/>
</dbReference>
<keyword evidence="6" id="KW-1185">Reference proteome</keyword>
<dbReference type="InterPro" id="IPR011051">
    <property type="entry name" value="RmlC_Cupin_sf"/>
</dbReference>
<dbReference type="Proteomes" id="UP000282311">
    <property type="component" value="Unassembled WGS sequence"/>
</dbReference>
<sequence>MIQHIQIPPFACIIQVKPLTVFAATVASFVLSARGGSAPVTDWSMLRLKEEVVIERLISFLYMELPKHFQATGEKHDFWEFVYVDKGDVFFVTDLGSHDLSQGDIIFYSPNEFHTGHAAGGTAPNLVIMSFVCHSPAIDYFKGKVLHLEQAEQDILYQLLSEGKEAFDPPVGHPRMMVPQSKDGALFGSEQMIKNMLEMLLIRLIRKQTAGAGKIRPESALLATRNEDLFERIVLYLKENVRNNLSFEQICGEFAVGSTIMKNLFKSRANSGVMEYYSMLKLEYAKRQIREGIYSMTEIADQLGYSSVHYFSKHFKKATGFAPTEYARTIAGKTTRKRAPQSVLLLGGDPL</sequence>
<evidence type="ECO:0000256" key="1">
    <source>
        <dbReference type="ARBA" id="ARBA00023015"/>
    </source>
</evidence>
<dbReference type="InterPro" id="IPR020449">
    <property type="entry name" value="Tscrpt_reg_AraC-type_HTH"/>
</dbReference>
<dbReference type="PANTHER" id="PTHR43280">
    <property type="entry name" value="ARAC-FAMILY TRANSCRIPTIONAL REGULATOR"/>
    <property type="match status" value="1"/>
</dbReference>
<dbReference type="InterPro" id="IPR014710">
    <property type="entry name" value="RmlC-like_jellyroll"/>
</dbReference>
<feature type="domain" description="HTH araC/xylS-type" evidence="4">
    <location>
        <begin position="231"/>
        <end position="329"/>
    </location>
</feature>
<dbReference type="Gene3D" id="2.60.120.10">
    <property type="entry name" value="Jelly Rolls"/>
    <property type="match status" value="1"/>
</dbReference>
<evidence type="ECO:0000313" key="5">
    <source>
        <dbReference type="EMBL" id="RKN76020.1"/>
    </source>
</evidence>